<dbReference type="Gene3D" id="3.30.1340.30">
    <property type="match status" value="1"/>
</dbReference>
<dbReference type="Pfam" id="PF04972">
    <property type="entry name" value="BON"/>
    <property type="match status" value="1"/>
</dbReference>
<keyword evidence="2" id="KW-0418">Kinase</keyword>
<dbReference type="AlphaFoldDB" id="A0A1T4RDM9"/>
<organism evidence="2 3">
    <name type="scientific">Trichlorobacter thiogenes</name>
    <dbReference type="NCBI Taxonomy" id="115783"/>
    <lineage>
        <taxon>Bacteria</taxon>
        <taxon>Pseudomonadati</taxon>
        <taxon>Thermodesulfobacteriota</taxon>
        <taxon>Desulfuromonadia</taxon>
        <taxon>Geobacterales</taxon>
        <taxon>Geobacteraceae</taxon>
        <taxon>Trichlorobacter</taxon>
    </lineage>
</organism>
<evidence type="ECO:0000313" key="3">
    <source>
        <dbReference type="Proteomes" id="UP000190102"/>
    </source>
</evidence>
<feature type="domain" description="BON" evidence="1">
    <location>
        <begin position="199"/>
        <end position="267"/>
    </location>
</feature>
<dbReference type="RefSeq" id="WP_078791054.1">
    <property type="nucleotide sequence ID" value="NZ_FUWR01000019.1"/>
</dbReference>
<dbReference type="PROSITE" id="PS50914">
    <property type="entry name" value="BON"/>
    <property type="match status" value="1"/>
</dbReference>
<dbReference type="Pfam" id="PF13189">
    <property type="entry name" value="Cytidylate_kin2"/>
    <property type="match status" value="1"/>
</dbReference>
<dbReference type="Proteomes" id="UP000190102">
    <property type="component" value="Unassembled WGS sequence"/>
</dbReference>
<dbReference type="SUPFAM" id="SSF52540">
    <property type="entry name" value="P-loop containing nucleoside triphosphate hydrolases"/>
    <property type="match status" value="1"/>
</dbReference>
<evidence type="ECO:0000259" key="1">
    <source>
        <dbReference type="PROSITE" id="PS50914"/>
    </source>
</evidence>
<accession>A0A1T4RDM9</accession>
<dbReference type="EMBL" id="FUWR01000019">
    <property type="protein sequence ID" value="SKA14134.1"/>
    <property type="molecule type" value="Genomic_DNA"/>
</dbReference>
<sequence>MPIITISREMGTGAYGVAKELAKKLKYTLVDGPKLASCAAEYGLPLEMLQAVDEKPPSYNTVEDRARAASLNSIELILLDLAKKGNVILYGRGGQDLVQGCGNVLRLRFVADFEERVERFAEREWIDPDLAQELIRRSDHQRGGFIHFYFDRDWNDPLGYDLTFNTSRLSPSAIIDIIVAAVKDPQLKEADSWSTAEIENTILVKKIETALLRSEELEYRPFRIEVEDGQVTLSGYIGSGQEKKAALKVAAGITGVTGVNDNLHVVNYREYKEKC</sequence>
<reference evidence="3" key="1">
    <citation type="submission" date="2017-02" db="EMBL/GenBank/DDBJ databases">
        <authorList>
            <person name="Varghese N."/>
            <person name="Submissions S."/>
        </authorList>
    </citation>
    <scope>NUCLEOTIDE SEQUENCE [LARGE SCALE GENOMIC DNA]</scope>
    <source>
        <strain evidence="3">ATCC BAA-34</strain>
    </source>
</reference>
<keyword evidence="3" id="KW-1185">Reference proteome</keyword>
<proteinExistence type="predicted"/>
<dbReference type="OrthoDB" id="7929987at2"/>
<dbReference type="PANTHER" id="PTHR34606:SF15">
    <property type="entry name" value="BON DOMAIN-CONTAINING PROTEIN"/>
    <property type="match status" value="1"/>
</dbReference>
<dbReference type="GO" id="GO:0016301">
    <property type="term" value="F:kinase activity"/>
    <property type="evidence" value="ECO:0007669"/>
    <property type="project" value="UniProtKB-KW"/>
</dbReference>
<protein>
    <submittedName>
        <fullName evidence="2">Cytidylate kinase</fullName>
    </submittedName>
</protein>
<gene>
    <name evidence="2" type="ORF">SAMN02745119_02829</name>
</gene>
<keyword evidence="2" id="KW-0808">Transferase</keyword>
<evidence type="ECO:0000313" key="2">
    <source>
        <dbReference type="EMBL" id="SKA14134.1"/>
    </source>
</evidence>
<dbReference type="STRING" id="115783.SAMN02745119_02829"/>
<dbReference type="Gene3D" id="3.40.50.300">
    <property type="entry name" value="P-loop containing nucleotide triphosphate hydrolases"/>
    <property type="match status" value="1"/>
</dbReference>
<dbReference type="PANTHER" id="PTHR34606">
    <property type="entry name" value="BON DOMAIN-CONTAINING PROTEIN"/>
    <property type="match status" value="1"/>
</dbReference>
<dbReference type="InterPro" id="IPR007055">
    <property type="entry name" value="BON_dom"/>
</dbReference>
<name>A0A1T4RDM9_9BACT</name>
<dbReference type="InterPro" id="IPR027417">
    <property type="entry name" value="P-loop_NTPase"/>
</dbReference>
<dbReference type="InterPro" id="IPR051686">
    <property type="entry name" value="Lipoprotein_DolP"/>
</dbReference>